<keyword evidence="3" id="KW-1185">Reference proteome</keyword>
<feature type="region of interest" description="Disordered" evidence="1">
    <location>
        <begin position="346"/>
        <end position="370"/>
    </location>
</feature>
<comment type="caution">
    <text evidence="2">The sequence shown here is derived from an EMBL/GenBank/DDBJ whole genome shotgun (WGS) entry which is preliminary data.</text>
</comment>
<protein>
    <submittedName>
        <fullName evidence="2">Uncharacterized protein</fullName>
    </submittedName>
</protein>
<organism evidence="2 3">
    <name type="scientific">Hypsibius exemplaris</name>
    <name type="common">Freshwater tardigrade</name>
    <dbReference type="NCBI Taxonomy" id="2072580"/>
    <lineage>
        <taxon>Eukaryota</taxon>
        <taxon>Metazoa</taxon>
        <taxon>Ecdysozoa</taxon>
        <taxon>Tardigrada</taxon>
        <taxon>Eutardigrada</taxon>
        <taxon>Parachela</taxon>
        <taxon>Hypsibioidea</taxon>
        <taxon>Hypsibiidae</taxon>
        <taxon>Hypsibius</taxon>
    </lineage>
</organism>
<dbReference type="Proteomes" id="UP000192578">
    <property type="component" value="Unassembled WGS sequence"/>
</dbReference>
<name>A0A1W0WSU8_HYPEX</name>
<evidence type="ECO:0000256" key="1">
    <source>
        <dbReference type="SAM" id="MobiDB-lite"/>
    </source>
</evidence>
<reference evidence="3" key="1">
    <citation type="submission" date="2017-01" db="EMBL/GenBank/DDBJ databases">
        <title>Comparative genomics of anhydrobiosis in the tardigrade Hypsibius dujardini.</title>
        <authorList>
            <person name="Yoshida Y."/>
            <person name="Koutsovoulos G."/>
            <person name="Laetsch D."/>
            <person name="Stevens L."/>
            <person name="Kumar S."/>
            <person name="Horikawa D."/>
            <person name="Ishino K."/>
            <person name="Komine S."/>
            <person name="Tomita M."/>
            <person name="Blaxter M."/>
            <person name="Arakawa K."/>
        </authorList>
    </citation>
    <scope>NUCLEOTIDE SEQUENCE [LARGE SCALE GENOMIC DNA]</scope>
    <source>
        <strain evidence="3">Z151</strain>
    </source>
</reference>
<feature type="compositionally biased region" description="Basic and acidic residues" evidence="1">
    <location>
        <begin position="357"/>
        <end position="367"/>
    </location>
</feature>
<evidence type="ECO:0000313" key="2">
    <source>
        <dbReference type="EMBL" id="OQV18260.1"/>
    </source>
</evidence>
<sequence length="439" mass="47901">MPIVDPYRLKAARIKRIYGTPIYGQSIRHPIYLTGGALLLGYVTWYFTYRNPAVLARQIARWDKFANALLPDPETTLPMEPELSPKLKMIKQWELEEAAALTPSPAVSKVAALLCPCCCKIKLLPTELEVHAQSCGLILEKTTTASVSQLSGSTYSSSMSSTFSSTLGGGKRTRQKCITMRALKKMDEETQVALALSASMEPSTDITRTKRAAAKSTKTKIKFTAPPPILIERDPKDSKKIVSDRVAALVGRCRTGTAIPAGSLPESSLQQRRIAETGEKDGQLPDSMWTLSEKLLLLDLSAFYVASLVPPITPCLESSQGHFPSLSQIPGFKLTPLAPPSKLLGFHSEIPFDEPESSTRDTDRDPPPTECLEATPMLSKIELACPTAVAEYTAVSDVREELPGTGQILPEDEALSDDDNEDARTLILFSSSEDSDLEM</sequence>
<dbReference type="AlphaFoldDB" id="A0A1W0WSU8"/>
<dbReference type="GO" id="GO:0033557">
    <property type="term" value="C:Slx1-Slx4 complex"/>
    <property type="evidence" value="ECO:0007669"/>
    <property type="project" value="TreeGrafter"/>
</dbReference>
<feature type="region of interest" description="Disordered" evidence="1">
    <location>
        <begin position="402"/>
        <end position="421"/>
    </location>
</feature>
<accession>A0A1W0WSU8</accession>
<evidence type="ECO:0000313" key="3">
    <source>
        <dbReference type="Proteomes" id="UP000192578"/>
    </source>
</evidence>
<gene>
    <name evidence="2" type="ORF">BV898_07656</name>
</gene>
<proteinExistence type="predicted"/>
<feature type="compositionally biased region" description="Acidic residues" evidence="1">
    <location>
        <begin position="410"/>
        <end position="421"/>
    </location>
</feature>
<dbReference type="EMBL" id="MTYJ01000051">
    <property type="protein sequence ID" value="OQV18260.1"/>
    <property type="molecule type" value="Genomic_DNA"/>
</dbReference>
<dbReference type="PANTHER" id="PTHR21541">
    <property type="entry name" value="BTB POZ DOMAIN CONTAINING 12"/>
    <property type="match status" value="1"/>
</dbReference>
<dbReference type="GO" id="GO:0000712">
    <property type="term" value="P:resolution of meiotic recombination intermediates"/>
    <property type="evidence" value="ECO:0007669"/>
    <property type="project" value="TreeGrafter"/>
</dbReference>
<dbReference type="PANTHER" id="PTHR21541:SF3">
    <property type="entry name" value="STRUCTURE-SPECIFIC ENDONUCLEASE SUBUNIT SLX4"/>
    <property type="match status" value="1"/>
</dbReference>